<evidence type="ECO:0000313" key="1">
    <source>
        <dbReference type="EMBL" id="KAJ8505180.1"/>
    </source>
</evidence>
<comment type="caution">
    <text evidence="1">The sequence shown here is derived from an EMBL/GenBank/DDBJ whole genome shotgun (WGS) entry which is preliminary data.</text>
</comment>
<accession>A0AAV8RE91</accession>
<dbReference type="EMBL" id="JAQQAF010000002">
    <property type="protein sequence ID" value="KAJ8505180.1"/>
    <property type="molecule type" value="Genomic_DNA"/>
</dbReference>
<keyword evidence="2" id="KW-1185">Reference proteome</keyword>
<reference evidence="1 2" key="1">
    <citation type="submission" date="2022-12" db="EMBL/GenBank/DDBJ databases">
        <title>Chromosome-scale assembly of the Ensete ventricosum genome.</title>
        <authorList>
            <person name="Dussert Y."/>
            <person name="Stocks J."/>
            <person name="Wendawek A."/>
            <person name="Woldeyes F."/>
            <person name="Nichols R.A."/>
            <person name="Borrell J.S."/>
        </authorList>
    </citation>
    <scope>NUCLEOTIDE SEQUENCE [LARGE SCALE GENOMIC DNA]</scope>
    <source>
        <strain evidence="2">cv. Maze</strain>
        <tissue evidence="1">Seeds</tissue>
    </source>
</reference>
<dbReference type="AlphaFoldDB" id="A0AAV8RE91"/>
<dbReference type="Proteomes" id="UP001222027">
    <property type="component" value="Unassembled WGS sequence"/>
</dbReference>
<proteinExistence type="predicted"/>
<sequence>MAEERTGTSSSATEDDRITASYVLAAAQHRIGYGGNEGWRWRGCRSRGKGGGCSKQRTSHTYCCASWNMDREDIRERRVTRATSAYHVILTHRVGIVDVDIQHCN</sequence>
<evidence type="ECO:0000313" key="2">
    <source>
        <dbReference type="Proteomes" id="UP001222027"/>
    </source>
</evidence>
<organism evidence="1 2">
    <name type="scientific">Ensete ventricosum</name>
    <name type="common">Abyssinian banana</name>
    <name type="synonym">Musa ensete</name>
    <dbReference type="NCBI Taxonomy" id="4639"/>
    <lineage>
        <taxon>Eukaryota</taxon>
        <taxon>Viridiplantae</taxon>
        <taxon>Streptophyta</taxon>
        <taxon>Embryophyta</taxon>
        <taxon>Tracheophyta</taxon>
        <taxon>Spermatophyta</taxon>
        <taxon>Magnoliopsida</taxon>
        <taxon>Liliopsida</taxon>
        <taxon>Zingiberales</taxon>
        <taxon>Musaceae</taxon>
        <taxon>Ensete</taxon>
    </lineage>
</organism>
<name>A0AAV8RE91_ENSVE</name>
<gene>
    <name evidence="1" type="ORF">OPV22_006066</name>
</gene>
<protein>
    <submittedName>
        <fullName evidence="1">Uncharacterized protein</fullName>
    </submittedName>
</protein>